<proteinExistence type="predicted"/>
<dbReference type="Proteomes" id="UP001557470">
    <property type="component" value="Unassembled WGS sequence"/>
</dbReference>
<dbReference type="PROSITE" id="PS50026">
    <property type="entry name" value="EGF_3"/>
    <property type="match status" value="1"/>
</dbReference>
<feature type="region of interest" description="Disordered" evidence="6">
    <location>
        <begin position="763"/>
        <end position="786"/>
    </location>
</feature>
<dbReference type="PRINTS" id="PR00011">
    <property type="entry name" value="EGFLAMININ"/>
</dbReference>
<evidence type="ECO:0000256" key="4">
    <source>
        <dbReference type="ARBA" id="ARBA00023157"/>
    </source>
</evidence>
<dbReference type="EMBL" id="JAGEUA010000006">
    <property type="protein sequence ID" value="KAL0973130.1"/>
    <property type="molecule type" value="Genomic_DNA"/>
</dbReference>
<accession>A0ABD0WIT0</accession>
<dbReference type="FunFam" id="2.170.300.10:FF:000041">
    <property type="entry name" value="Tyrosine protein kinase receptor tie-1, putative"/>
    <property type="match status" value="1"/>
</dbReference>
<dbReference type="InterPro" id="IPR042635">
    <property type="entry name" value="MEGF10/SREC1/2-like"/>
</dbReference>
<evidence type="ECO:0000256" key="5">
    <source>
        <dbReference type="PROSITE-ProRule" id="PRU00076"/>
    </source>
</evidence>
<gene>
    <name evidence="8" type="ORF">UPYG_G00199360</name>
</gene>
<dbReference type="PANTHER" id="PTHR24043">
    <property type="entry name" value="SCAVENGER RECEPTOR CLASS F"/>
    <property type="match status" value="1"/>
</dbReference>
<evidence type="ECO:0000256" key="6">
    <source>
        <dbReference type="SAM" id="MobiDB-lite"/>
    </source>
</evidence>
<feature type="region of interest" description="Disordered" evidence="6">
    <location>
        <begin position="799"/>
        <end position="882"/>
    </location>
</feature>
<keyword evidence="9" id="KW-1185">Reference proteome</keyword>
<comment type="caution">
    <text evidence="8">The sequence shown here is derived from an EMBL/GenBank/DDBJ whole genome shotgun (WGS) entry which is preliminary data.</text>
</comment>
<keyword evidence="3" id="KW-0677">Repeat</keyword>
<feature type="domain" description="EGF-like" evidence="7">
    <location>
        <begin position="30"/>
        <end position="64"/>
    </location>
</feature>
<feature type="region of interest" description="Disordered" evidence="6">
    <location>
        <begin position="629"/>
        <end position="716"/>
    </location>
</feature>
<dbReference type="InterPro" id="IPR002049">
    <property type="entry name" value="LE_dom"/>
</dbReference>
<feature type="compositionally biased region" description="Gly residues" evidence="6">
    <location>
        <begin position="631"/>
        <end position="647"/>
    </location>
</feature>
<reference evidence="8 9" key="1">
    <citation type="submission" date="2024-06" db="EMBL/GenBank/DDBJ databases">
        <authorList>
            <person name="Pan Q."/>
            <person name="Wen M."/>
            <person name="Jouanno E."/>
            <person name="Zahm M."/>
            <person name="Klopp C."/>
            <person name="Cabau C."/>
            <person name="Louis A."/>
            <person name="Berthelot C."/>
            <person name="Parey E."/>
            <person name="Roest Crollius H."/>
            <person name="Montfort J."/>
            <person name="Robinson-Rechavi M."/>
            <person name="Bouchez O."/>
            <person name="Lampietro C."/>
            <person name="Lopez Roques C."/>
            <person name="Donnadieu C."/>
            <person name="Postlethwait J."/>
            <person name="Bobe J."/>
            <person name="Verreycken H."/>
            <person name="Guiguen Y."/>
        </authorList>
    </citation>
    <scope>NUCLEOTIDE SEQUENCE [LARGE SCALE GENOMIC DNA]</scope>
    <source>
        <strain evidence="8">Up_M1</strain>
        <tissue evidence="8">Testis</tissue>
    </source>
</reference>
<dbReference type="InterPro" id="IPR000742">
    <property type="entry name" value="EGF"/>
</dbReference>
<evidence type="ECO:0000313" key="8">
    <source>
        <dbReference type="EMBL" id="KAL0973130.1"/>
    </source>
</evidence>
<evidence type="ECO:0000256" key="2">
    <source>
        <dbReference type="ARBA" id="ARBA00022729"/>
    </source>
</evidence>
<keyword evidence="1 5" id="KW-0245">EGF-like domain</keyword>
<feature type="region of interest" description="Disordered" evidence="6">
    <location>
        <begin position="562"/>
        <end position="608"/>
    </location>
</feature>
<evidence type="ECO:0000313" key="9">
    <source>
        <dbReference type="Proteomes" id="UP001557470"/>
    </source>
</evidence>
<dbReference type="AlphaFoldDB" id="A0ABD0WIT0"/>
<organism evidence="8 9">
    <name type="scientific">Umbra pygmaea</name>
    <name type="common">Eastern mudminnow</name>
    <dbReference type="NCBI Taxonomy" id="75934"/>
    <lineage>
        <taxon>Eukaryota</taxon>
        <taxon>Metazoa</taxon>
        <taxon>Chordata</taxon>
        <taxon>Craniata</taxon>
        <taxon>Vertebrata</taxon>
        <taxon>Euteleostomi</taxon>
        <taxon>Actinopterygii</taxon>
        <taxon>Neopterygii</taxon>
        <taxon>Teleostei</taxon>
        <taxon>Protacanthopterygii</taxon>
        <taxon>Esociformes</taxon>
        <taxon>Umbridae</taxon>
        <taxon>Umbra</taxon>
    </lineage>
</organism>
<dbReference type="PROSITE" id="PS00022">
    <property type="entry name" value="EGF_1"/>
    <property type="match status" value="3"/>
</dbReference>
<keyword evidence="4 5" id="KW-1015">Disulfide bond</keyword>
<dbReference type="PANTHER" id="PTHR24043:SF0">
    <property type="entry name" value="SCAVENGER RECEPTOR CLASS F MEMBER 1"/>
    <property type="match status" value="1"/>
</dbReference>
<dbReference type="Gene3D" id="2.170.300.10">
    <property type="entry name" value="Tie2 ligand-binding domain superfamily"/>
    <property type="match status" value="2"/>
</dbReference>
<dbReference type="SMART" id="SM00180">
    <property type="entry name" value="EGF_Lam"/>
    <property type="match status" value="6"/>
</dbReference>
<feature type="compositionally biased region" description="Basic and acidic residues" evidence="6">
    <location>
        <begin position="869"/>
        <end position="880"/>
    </location>
</feature>
<evidence type="ECO:0000259" key="7">
    <source>
        <dbReference type="PROSITE" id="PS50026"/>
    </source>
</evidence>
<dbReference type="CDD" id="cd00055">
    <property type="entry name" value="EGF_Lam"/>
    <property type="match status" value="1"/>
</dbReference>
<keyword evidence="2" id="KW-0732">Signal</keyword>
<name>A0ABD0WIT0_UMBPY</name>
<protein>
    <recommendedName>
        <fullName evidence="7">EGF-like domain-containing protein</fullName>
    </recommendedName>
</protein>
<evidence type="ECO:0000256" key="1">
    <source>
        <dbReference type="ARBA" id="ARBA00022536"/>
    </source>
</evidence>
<feature type="disulfide bond" evidence="5">
    <location>
        <begin position="54"/>
        <end position="63"/>
    </location>
</feature>
<dbReference type="SMART" id="SM00181">
    <property type="entry name" value="EGF"/>
    <property type="match status" value="7"/>
</dbReference>
<sequence length="931" mass="99495">MIYGVLFGYLRDPSTLVCCTGWRQQGADCTTPVCDGEWACQQDEVCVYPSVCRCRPGYYGAYCKTRCPPEFWAPDCRELCKCHPHGHCDPVTGECTCHPNRWGPLCQNACECGLHGQCHPVDGNCTCDKGWWTPTCAKKCPCDLDTSTCDPLTGRCLCSSRYWGPWCNRRCICNGSPCQQKTGLCECQKGRWGLTCNQQCNCNLENSECDVASGECVCRPGYKGTFCNQPCGPGKHGSGCRLSCGHCKGGVSCSAVDGACMACEPGWNGTHCDQLCLPGYHGNHCQEACPHCRNGEPCDPRTGVCLHCDPGWTGLRCDEQCSNRTFGDGCSFLCGPCFHGHCDHVTGSCVCGPGFQGESCNSTCPDQLYGFNCSSVCDCGEGVACHPATGDCPYSGRGALVAGLLFPLLIVLLCLLCCCCCCGGVPTDGKDRVAVSDGGPSVRVKHHVYNVLANVSSTVPCFTVWSSGLPRVTVSHHDPELTFNHSFIEPPSSGWVTDGSSFDSDQDTGEALYCVPPREDIPAVAGGEFQEFQHEMTSKCNIFPEPSSFSVSGEDISLPFGIPRTSSIAKSKRPSVSFAEGTRFSPKERRGSGQDLTPGAPRTKPKSPWGILMLSALQAQGGKTLEVEGGVETGGEVDGGQDGGQGTGPLEDPGFSGEAGEPDLDRYTATPSRAMSPLQVVGTAEGRRSTMSNDTVNRKGSETPESSTDAHPAEMNNGMDKVTTVYVTVGKAGVCRPVSKLEPVSTESPVQAMLRRLGSIHRHKEQDGGAKLKGKCPGAEGITKPPRRKLGARAMVWERGGPDVGEGVAMRKPSRRKQHAPHSSPADIRQTDAGTNTHPPPEGATATSNLRRPLSSILKSVPEVVGSEVRGEDGNPRMETDTESGYLMVGPAKAVTEAVNLSEIIANEDAVTRVEEENNLYENVHVMPSWH</sequence>
<comment type="caution">
    <text evidence="5">Lacks conserved residue(s) required for the propagation of feature annotation.</text>
</comment>
<dbReference type="Pfam" id="PF00053">
    <property type="entry name" value="EGF_laminin"/>
    <property type="match status" value="3"/>
</dbReference>
<evidence type="ECO:0000256" key="3">
    <source>
        <dbReference type="ARBA" id="ARBA00022737"/>
    </source>
</evidence>